<evidence type="ECO:0000313" key="4">
    <source>
        <dbReference type="EMBL" id="TPX74611.1"/>
    </source>
</evidence>
<dbReference type="InterPro" id="IPR036522">
    <property type="entry name" value="MoaC_sf"/>
</dbReference>
<dbReference type="InterPro" id="IPR002820">
    <property type="entry name" value="Mopterin_CF_biosynth-C_dom"/>
</dbReference>
<reference evidence="4 5" key="1">
    <citation type="journal article" date="2019" name="Sci. Rep.">
        <title>Comparative genomics of chytrid fungi reveal insights into the obligate biotrophic and pathogenic lifestyle of Synchytrium endobioticum.</title>
        <authorList>
            <person name="van de Vossenberg B.T.L.H."/>
            <person name="Warris S."/>
            <person name="Nguyen H.D.T."/>
            <person name="van Gent-Pelzer M.P.E."/>
            <person name="Joly D.L."/>
            <person name="van de Geest H.C."/>
            <person name="Bonants P.J.M."/>
            <person name="Smith D.S."/>
            <person name="Levesque C.A."/>
            <person name="van der Lee T.A.J."/>
        </authorList>
    </citation>
    <scope>NUCLEOTIDE SEQUENCE [LARGE SCALE GENOMIC DNA]</scope>
    <source>
        <strain evidence="4 5">CBS 675.73</strain>
    </source>
</reference>
<keyword evidence="5" id="KW-1185">Reference proteome</keyword>
<dbReference type="SUPFAM" id="SSF55040">
    <property type="entry name" value="Molybdenum cofactor biosynthesis protein C, MoaC"/>
    <property type="match status" value="1"/>
</dbReference>
<dbReference type="EMBL" id="QEAP01000117">
    <property type="protein sequence ID" value="TPX74611.1"/>
    <property type="molecule type" value="Genomic_DNA"/>
</dbReference>
<gene>
    <name evidence="4" type="ORF">CcCBS67573_g04124</name>
</gene>
<evidence type="ECO:0000259" key="3">
    <source>
        <dbReference type="Pfam" id="PF01967"/>
    </source>
</evidence>
<accession>A0A507FE42</accession>
<sequence length="151" mass="15939">MVNVSHKQPKHRTARAVASVLFSSDAAYDAAFSSSRGSAKGPVFSVAELAGINAVKQTGFLVPLAHTLNVTHVQFSFDLIPSERRVSITCSAECVERTGIEVEAMMGASVAAVTVFDMCKAVDKAMVITDIQVLSKTGGKTDYSAQQVSGK</sequence>
<evidence type="ECO:0000256" key="2">
    <source>
        <dbReference type="ARBA" id="ARBA00023150"/>
    </source>
</evidence>
<dbReference type="UniPathway" id="UPA00344"/>
<keyword evidence="2" id="KW-0501">Molybdenum cofactor biosynthesis</keyword>
<evidence type="ECO:0000256" key="1">
    <source>
        <dbReference type="ARBA" id="ARBA00005046"/>
    </source>
</evidence>
<name>A0A507FE42_9FUNG</name>
<organism evidence="4 5">
    <name type="scientific">Chytriomyces confervae</name>
    <dbReference type="NCBI Taxonomy" id="246404"/>
    <lineage>
        <taxon>Eukaryota</taxon>
        <taxon>Fungi</taxon>
        <taxon>Fungi incertae sedis</taxon>
        <taxon>Chytridiomycota</taxon>
        <taxon>Chytridiomycota incertae sedis</taxon>
        <taxon>Chytridiomycetes</taxon>
        <taxon>Chytridiales</taxon>
        <taxon>Chytriomycetaceae</taxon>
        <taxon>Chytriomyces</taxon>
    </lineage>
</organism>
<proteinExistence type="predicted"/>
<dbReference type="GO" id="GO:0006777">
    <property type="term" value="P:Mo-molybdopterin cofactor biosynthetic process"/>
    <property type="evidence" value="ECO:0007669"/>
    <property type="project" value="UniProtKB-KW"/>
</dbReference>
<dbReference type="OrthoDB" id="429626at2759"/>
<protein>
    <recommendedName>
        <fullName evidence="3">Molybdopterin cofactor biosynthesis C (MoaC) domain-containing protein</fullName>
    </recommendedName>
</protein>
<dbReference type="Pfam" id="PF01967">
    <property type="entry name" value="MoaC"/>
    <property type="match status" value="1"/>
</dbReference>
<dbReference type="AlphaFoldDB" id="A0A507FE42"/>
<comment type="caution">
    <text evidence="4">The sequence shown here is derived from an EMBL/GenBank/DDBJ whole genome shotgun (WGS) entry which is preliminary data.</text>
</comment>
<dbReference type="STRING" id="246404.A0A507FE42"/>
<feature type="domain" description="Molybdopterin cofactor biosynthesis C (MoaC)" evidence="3">
    <location>
        <begin position="1"/>
        <end position="139"/>
    </location>
</feature>
<dbReference type="Proteomes" id="UP000320333">
    <property type="component" value="Unassembled WGS sequence"/>
</dbReference>
<dbReference type="Gene3D" id="3.30.70.640">
    <property type="entry name" value="Molybdopterin cofactor biosynthesis C (MoaC) domain"/>
    <property type="match status" value="1"/>
</dbReference>
<evidence type="ECO:0000313" key="5">
    <source>
        <dbReference type="Proteomes" id="UP000320333"/>
    </source>
</evidence>
<comment type="pathway">
    <text evidence="1">Cofactor biosynthesis; molybdopterin biosynthesis.</text>
</comment>